<evidence type="ECO:0000256" key="2">
    <source>
        <dbReference type="ARBA" id="ARBA00006577"/>
    </source>
</evidence>
<evidence type="ECO:0000256" key="5">
    <source>
        <dbReference type="PROSITE-ProRule" id="PRU00277"/>
    </source>
</evidence>
<dbReference type="InterPro" id="IPR046357">
    <property type="entry name" value="PPIase_dom_sf"/>
</dbReference>
<gene>
    <name evidence="9" type="ORF">KME65_11200</name>
</gene>
<comment type="catalytic activity">
    <reaction evidence="1 5 6">
        <text>[protein]-peptidylproline (omega=180) = [protein]-peptidylproline (omega=0)</text>
        <dbReference type="Rhea" id="RHEA:16237"/>
        <dbReference type="Rhea" id="RHEA-COMP:10747"/>
        <dbReference type="Rhea" id="RHEA-COMP:10748"/>
        <dbReference type="ChEBI" id="CHEBI:83833"/>
        <dbReference type="ChEBI" id="CHEBI:83834"/>
        <dbReference type="EC" id="5.2.1.8"/>
    </reaction>
</comment>
<feature type="domain" description="PPIase FKBP-type" evidence="8">
    <location>
        <begin position="140"/>
        <end position="226"/>
    </location>
</feature>
<evidence type="ECO:0000313" key="10">
    <source>
        <dbReference type="Proteomes" id="UP000770889"/>
    </source>
</evidence>
<protein>
    <recommendedName>
        <fullName evidence="6">Peptidyl-prolyl cis-trans isomerase</fullName>
        <ecNumber evidence="6">5.2.1.8</ecNumber>
    </recommendedName>
</protein>
<feature type="chain" id="PRO_5036681998" description="Peptidyl-prolyl cis-trans isomerase" evidence="7">
    <location>
        <begin position="24"/>
        <end position="227"/>
    </location>
</feature>
<dbReference type="AlphaFoldDB" id="A0A944M909"/>
<reference evidence="9 10" key="1">
    <citation type="submission" date="2021-05" db="EMBL/GenBank/DDBJ databases">
        <title>Genetic and Functional Diversity in Clade A Lucinid endosymbionts from the Bahamas.</title>
        <authorList>
            <person name="Giani N.M."/>
            <person name="Engel A.S."/>
            <person name="Campbell B.J."/>
        </authorList>
    </citation>
    <scope>NUCLEOTIDE SEQUENCE [LARGE SCALE GENOMIC DNA]</scope>
    <source>
        <strain evidence="9">LUC16012Gg_MoonRockCtena</strain>
    </source>
</reference>
<proteinExistence type="inferred from homology"/>
<dbReference type="GO" id="GO:0006457">
    <property type="term" value="P:protein folding"/>
    <property type="evidence" value="ECO:0007669"/>
    <property type="project" value="InterPro"/>
</dbReference>
<comment type="caution">
    <text evidence="9">The sequence shown here is derived from an EMBL/GenBank/DDBJ whole genome shotgun (WGS) entry which is preliminary data.</text>
</comment>
<dbReference type="PANTHER" id="PTHR43811">
    <property type="entry name" value="FKBP-TYPE PEPTIDYL-PROLYL CIS-TRANS ISOMERASE FKPA"/>
    <property type="match status" value="1"/>
</dbReference>
<evidence type="ECO:0000313" key="9">
    <source>
        <dbReference type="EMBL" id="MBT2989519.1"/>
    </source>
</evidence>
<dbReference type="EMBL" id="JAHHGM010000009">
    <property type="protein sequence ID" value="MBT2989519.1"/>
    <property type="molecule type" value="Genomic_DNA"/>
</dbReference>
<dbReference type="PROSITE" id="PS50059">
    <property type="entry name" value="FKBP_PPIASE"/>
    <property type="match status" value="1"/>
</dbReference>
<dbReference type="Gene3D" id="3.10.50.40">
    <property type="match status" value="1"/>
</dbReference>
<dbReference type="Pfam" id="PF00254">
    <property type="entry name" value="FKBP_C"/>
    <property type="match status" value="1"/>
</dbReference>
<evidence type="ECO:0000256" key="1">
    <source>
        <dbReference type="ARBA" id="ARBA00000971"/>
    </source>
</evidence>
<organism evidence="9 10">
    <name type="scientific">Candidatus Thiodiazotropha taylori</name>
    <dbReference type="NCBI Taxonomy" id="2792791"/>
    <lineage>
        <taxon>Bacteria</taxon>
        <taxon>Pseudomonadati</taxon>
        <taxon>Pseudomonadota</taxon>
        <taxon>Gammaproteobacteria</taxon>
        <taxon>Chromatiales</taxon>
        <taxon>Sedimenticolaceae</taxon>
        <taxon>Candidatus Thiodiazotropha</taxon>
    </lineage>
</organism>
<keyword evidence="3 5" id="KW-0697">Rotamase</keyword>
<evidence type="ECO:0000256" key="7">
    <source>
        <dbReference type="SAM" id="SignalP"/>
    </source>
</evidence>
<accession>A0A944M909</accession>
<dbReference type="InterPro" id="IPR001179">
    <property type="entry name" value="PPIase_FKBP_dom"/>
</dbReference>
<name>A0A944M909_9GAMM</name>
<dbReference type="InterPro" id="IPR000774">
    <property type="entry name" value="PPIase_FKBP_N"/>
</dbReference>
<keyword evidence="4 5" id="KW-0413">Isomerase</keyword>
<dbReference type="Gene3D" id="1.10.287.460">
    <property type="entry name" value="Peptidyl-prolyl cis-trans isomerase, FKBP-type, N-terminal domain"/>
    <property type="match status" value="1"/>
</dbReference>
<keyword evidence="7" id="KW-0732">Signal</keyword>
<dbReference type="EC" id="5.2.1.8" evidence="6"/>
<dbReference type="Pfam" id="PF01346">
    <property type="entry name" value="FKBP_N"/>
    <property type="match status" value="1"/>
</dbReference>
<sequence length="227" mass="24934">MYMKYLTIILIATLATPAHQLLAGDLESQNQRYSYTLGIRVGQMLKSQVGGDLDIDAFALAVSDVLSGNKVRLSNEEMQTAMRQYLQQEQAKLAKVAEANEKKGRAFLEANALKEGIVTLDNGLQYKVITPGSGSSPSAEQTVEVNYRGRLIDGTEFDSSYSRGKPAQFKLNGVVPGFKEALTRMKPGAKWEVYMPAELAYGKKGAGRSIGPNETLIFEIEYLRSVN</sequence>
<dbReference type="PANTHER" id="PTHR43811:SF57">
    <property type="entry name" value="FKBP-TYPE PEPTIDYL-PROLYL CIS-TRANS ISOMERASE FKPA-RELATED"/>
    <property type="match status" value="1"/>
</dbReference>
<evidence type="ECO:0000256" key="4">
    <source>
        <dbReference type="ARBA" id="ARBA00023235"/>
    </source>
</evidence>
<dbReference type="SUPFAM" id="SSF54534">
    <property type="entry name" value="FKBP-like"/>
    <property type="match status" value="1"/>
</dbReference>
<evidence type="ECO:0000259" key="8">
    <source>
        <dbReference type="PROSITE" id="PS50059"/>
    </source>
</evidence>
<comment type="similarity">
    <text evidence="2 6">Belongs to the FKBP-type PPIase family.</text>
</comment>
<evidence type="ECO:0000256" key="3">
    <source>
        <dbReference type="ARBA" id="ARBA00023110"/>
    </source>
</evidence>
<dbReference type="Proteomes" id="UP000770889">
    <property type="component" value="Unassembled WGS sequence"/>
</dbReference>
<dbReference type="GO" id="GO:0003755">
    <property type="term" value="F:peptidyl-prolyl cis-trans isomerase activity"/>
    <property type="evidence" value="ECO:0007669"/>
    <property type="project" value="UniProtKB-UniRule"/>
</dbReference>
<feature type="signal peptide" evidence="7">
    <location>
        <begin position="1"/>
        <end position="23"/>
    </location>
</feature>
<dbReference type="InterPro" id="IPR036944">
    <property type="entry name" value="PPIase_FKBP_N_sf"/>
</dbReference>
<evidence type="ECO:0000256" key="6">
    <source>
        <dbReference type="RuleBase" id="RU003915"/>
    </source>
</evidence>